<dbReference type="PANTHER" id="PTHR33495">
    <property type="entry name" value="ANTI-SIGMA FACTOR ANTAGONIST TM_1081-RELATED-RELATED"/>
    <property type="match status" value="1"/>
</dbReference>
<proteinExistence type="predicted"/>
<dbReference type="InterPro" id="IPR036513">
    <property type="entry name" value="STAS_dom_sf"/>
</dbReference>
<name>A0ABV8CPU1_9GAMM</name>
<gene>
    <name evidence="2" type="ORF">ACFOSS_11665</name>
</gene>
<sequence length="127" mass="13760">MKITLGELDNAKLIVLAEDLDAAACEQLTPLVESLPDAAAEIVLDLSAVPFVDSSGIGLLIFMFKRLMHSHVPLCLICPPGQPKSMLSVLRIDRSIPCFVDQEAYLAYRLAVSRPVDTGLPSTDCLH</sequence>
<dbReference type="PROSITE" id="PS50801">
    <property type="entry name" value="STAS"/>
    <property type="match status" value="1"/>
</dbReference>
<comment type="caution">
    <text evidence="2">The sequence shown here is derived from an EMBL/GenBank/DDBJ whole genome shotgun (WGS) entry which is preliminary data.</text>
</comment>
<evidence type="ECO:0000259" key="1">
    <source>
        <dbReference type="PROSITE" id="PS50801"/>
    </source>
</evidence>
<dbReference type="Proteomes" id="UP001595692">
    <property type="component" value="Unassembled WGS sequence"/>
</dbReference>
<dbReference type="InterPro" id="IPR002645">
    <property type="entry name" value="STAS_dom"/>
</dbReference>
<dbReference type="Pfam" id="PF01740">
    <property type="entry name" value="STAS"/>
    <property type="match status" value="1"/>
</dbReference>
<dbReference type="EMBL" id="JBHSAF010000014">
    <property type="protein sequence ID" value="MFC3914123.1"/>
    <property type="molecule type" value="Genomic_DNA"/>
</dbReference>
<accession>A0ABV8CPU1</accession>
<keyword evidence="3" id="KW-1185">Reference proteome</keyword>
<evidence type="ECO:0000313" key="2">
    <source>
        <dbReference type="EMBL" id="MFC3914123.1"/>
    </source>
</evidence>
<feature type="domain" description="STAS" evidence="1">
    <location>
        <begin position="1"/>
        <end position="115"/>
    </location>
</feature>
<protein>
    <submittedName>
        <fullName evidence="2">STAS domain-containing protein</fullName>
    </submittedName>
</protein>
<dbReference type="Gene3D" id="3.30.750.24">
    <property type="entry name" value="STAS domain"/>
    <property type="match status" value="1"/>
</dbReference>
<dbReference type="CDD" id="cd07043">
    <property type="entry name" value="STAS_anti-anti-sigma_factors"/>
    <property type="match status" value="1"/>
</dbReference>
<dbReference type="RefSeq" id="WP_377152675.1">
    <property type="nucleotide sequence ID" value="NZ_JBHSAF010000014.1"/>
</dbReference>
<dbReference type="SUPFAM" id="SSF52091">
    <property type="entry name" value="SpoIIaa-like"/>
    <property type="match status" value="1"/>
</dbReference>
<organism evidence="2 3">
    <name type="scientific">Pseudaeromonas sharmana</name>
    <dbReference type="NCBI Taxonomy" id="328412"/>
    <lineage>
        <taxon>Bacteria</taxon>
        <taxon>Pseudomonadati</taxon>
        <taxon>Pseudomonadota</taxon>
        <taxon>Gammaproteobacteria</taxon>
        <taxon>Aeromonadales</taxon>
        <taxon>Aeromonadaceae</taxon>
        <taxon>Pseudaeromonas</taxon>
    </lineage>
</organism>
<dbReference type="PANTHER" id="PTHR33495:SF2">
    <property type="entry name" value="ANTI-SIGMA FACTOR ANTAGONIST TM_1081-RELATED"/>
    <property type="match status" value="1"/>
</dbReference>
<reference evidence="3" key="1">
    <citation type="journal article" date="2019" name="Int. J. Syst. Evol. Microbiol.">
        <title>The Global Catalogue of Microorganisms (GCM) 10K type strain sequencing project: providing services to taxonomists for standard genome sequencing and annotation.</title>
        <authorList>
            <consortium name="The Broad Institute Genomics Platform"/>
            <consortium name="The Broad Institute Genome Sequencing Center for Infectious Disease"/>
            <person name="Wu L."/>
            <person name="Ma J."/>
        </authorList>
    </citation>
    <scope>NUCLEOTIDE SEQUENCE [LARGE SCALE GENOMIC DNA]</scope>
    <source>
        <strain evidence="3">CCUG 54939</strain>
    </source>
</reference>
<evidence type="ECO:0000313" key="3">
    <source>
        <dbReference type="Proteomes" id="UP001595692"/>
    </source>
</evidence>